<feature type="signal peptide" evidence="13">
    <location>
        <begin position="1"/>
        <end position="22"/>
    </location>
</feature>
<comment type="similarity">
    <text evidence="2">Belongs to the TonB-dependent receptor family. Hemoglobin/haptoglobin binding protein subfamily.</text>
</comment>
<evidence type="ECO:0000256" key="10">
    <source>
        <dbReference type="ARBA" id="ARBA00023237"/>
    </source>
</evidence>
<feature type="domain" description="TonB-dependent receptor-like beta-barrel" evidence="14">
    <location>
        <begin position="262"/>
        <end position="666"/>
    </location>
</feature>
<dbReference type="PANTHER" id="PTHR30069:SF29">
    <property type="entry name" value="HEMOGLOBIN AND HEMOGLOBIN-HAPTOGLOBIN-BINDING PROTEIN 1-RELATED"/>
    <property type="match status" value="1"/>
</dbReference>
<evidence type="ECO:0000256" key="3">
    <source>
        <dbReference type="ARBA" id="ARBA00022448"/>
    </source>
</evidence>
<evidence type="ECO:0000256" key="8">
    <source>
        <dbReference type="ARBA" id="ARBA00023136"/>
    </source>
</evidence>
<evidence type="ECO:0000259" key="14">
    <source>
        <dbReference type="Pfam" id="PF00593"/>
    </source>
</evidence>
<keyword evidence="3 11" id="KW-0813">Transport</keyword>
<dbReference type="InterPro" id="IPR012910">
    <property type="entry name" value="Plug_dom"/>
</dbReference>
<comment type="subcellular location">
    <subcellularLocation>
        <location evidence="1 11">Cell outer membrane</location>
        <topology evidence="1 11">Multi-pass membrane protein</topology>
    </subcellularLocation>
</comment>
<keyword evidence="5 11" id="KW-0812">Transmembrane</keyword>
<dbReference type="Pfam" id="PF00593">
    <property type="entry name" value="TonB_dep_Rec_b-barrel"/>
    <property type="match status" value="1"/>
</dbReference>
<dbReference type="Pfam" id="PF07715">
    <property type="entry name" value="Plug"/>
    <property type="match status" value="1"/>
</dbReference>
<evidence type="ECO:0000256" key="9">
    <source>
        <dbReference type="ARBA" id="ARBA00023170"/>
    </source>
</evidence>
<keyword evidence="4 11" id="KW-1134">Transmembrane beta strand</keyword>
<evidence type="ECO:0000256" key="7">
    <source>
        <dbReference type="ARBA" id="ARBA00023077"/>
    </source>
</evidence>
<dbReference type="InterPro" id="IPR000531">
    <property type="entry name" value="Beta-barrel_TonB"/>
</dbReference>
<keyword evidence="10 11" id="KW-0998">Cell outer membrane</keyword>
<sequence length="699" mass="78316">MKNIPKFLALMTSCTLATQVWAQTHAEDLFSLPIEELMQLEVASATLTNETLTSVPSSVAIFNRQEIQQLGLTNLDEILNFVTGFQSVQSDRDPRFNKVSSRGRASGSGGGEILILLNGQRINSEYSGANDYTLPLIPLSIVEKIEVIKGPGSSIYGSNAFLGVINILTISKHTPQVSLAAGNMGGREYSASAGYQAGDFSVQAIAAYGRDKGDLYKQETDSFISTEQHDLYDAIQHKELIFNLKYAKTALHITSSEQQSEDYYIQGNIGKGFNFSKTESVFVTLNHLVDWSDTLQTDIWLDYRDNKTDLSIQGTSEFAFFEVTTPPTTAPLLAKTPIYETAKGIRVNNFYQLNSDLRLSVGLEHRSSKLEKDRSYTNIDYQSCLNSIECATYLASGGAIKPQQHPNIAHFDGEFRENILFVSATQRDINGAFAQAQIRLGDKTEMTLGARYDKYSDIGSNTSPRISVVHNFDMHHTFKINYGEAYRAPQLNELGLQNNPLVQGNPNLNAEIVKSFDLIWLGNFEKWTASATYFSHQIKDPILAGVQNNQVVLLNQQENQRTEGLEAELTYIPQSNMYFKLGATHILDKAEDQFKESDNLFFAIANYQYQKWNFNLSTNYQSEKQTVEYKSREGTLVELDDYWVTNAKVSYQINENTRVFAAAKNLFNTEYRTPAISNSADQGVPNRGLQWFVGAEVSF</sequence>
<gene>
    <name evidence="16" type="ORF">ABS311_04005</name>
</gene>
<evidence type="ECO:0000256" key="5">
    <source>
        <dbReference type="ARBA" id="ARBA00022692"/>
    </source>
</evidence>
<evidence type="ECO:0000256" key="2">
    <source>
        <dbReference type="ARBA" id="ARBA00008143"/>
    </source>
</evidence>
<feature type="chain" id="PRO_5047104233" evidence="13">
    <location>
        <begin position="23"/>
        <end position="699"/>
    </location>
</feature>
<protein>
    <submittedName>
        <fullName evidence="16">TonB-dependent receptor</fullName>
    </submittedName>
</protein>
<feature type="domain" description="TonB-dependent receptor plug" evidence="15">
    <location>
        <begin position="53"/>
        <end position="164"/>
    </location>
</feature>
<evidence type="ECO:0000256" key="11">
    <source>
        <dbReference type="PROSITE-ProRule" id="PRU01360"/>
    </source>
</evidence>
<keyword evidence="8 11" id="KW-0472">Membrane</keyword>
<evidence type="ECO:0000256" key="4">
    <source>
        <dbReference type="ARBA" id="ARBA00022452"/>
    </source>
</evidence>
<dbReference type="PANTHER" id="PTHR30069">
    <property type="entry name" value="TONB-DEPENDENT OUTER MEMBRANE RECEPTOR"/>
    <property type="match status" value="1"/>
</dbReference>
<dbReference type="Gene3D" id="2.40.170.20">
    <property type="entry name" value="TonB-dependent receptor, beta-barrel domain"/>
    <property type="match status" value="1"/>
</dbReference>
<dbReference type="SUPFAM" id="SSF56935">
    <property type="entry name" value="Porins"/>
    <property type="match status" value="1"/>
</dbReference>
<keyword evidence="6 13" id="KW-0732">Signal</keyword>
<dbReference type="InterPro" id="IPR039426">
    <property type="entry name" value="TonB-dep_rcpt-like"/>
</dbReference>
<keyword evidence="9 16" id="KW-0675">Receptor</keyword>
<accession>A0ABV1RDP5</accession>
<dbReference type="CDD" id="cd01347">
    <property type="entry name" value="ligand_gated_channel"/>
    <property type="match status" value="1"/>
</dbReference>
<evidence type="ECO:0000256" key="6">
    <source>
        <dbReference type="ARBA" id="ARBA00022729"/>
    </source>
</evidence>
<dbReference type="InterPro" id="IPR037066">
    <property type="entry name" value="Plug_dom_sf"/>
</dbReference>
<reference evidence="16 17" key="1">
    <citation type="submission" date="2024-06" db="EMBL/GenBank/DDBJ databases">
        <authorList>
            <person name="Chen R.Y."/>
        </authorList>
    </citation>
    <scope>NUCLEOTIDE SEQUENCE [LARGE SCALE GENOMIC DNA]</scope>
    <source>
        <strain evidence="16 17">D2</strain>
    </source>
</reference>
<proteinExistence type="inferred from homology"/>
<dbReference type="InterPro" id="IPR036942">
    <property type="entry name" value="Beta-barrel_TonB_sf"/>
</dbReference>
<dbReference type="Gene3D" id="2.170.130.10">
    <property type="entry name" value="TonB-dependent receptor, plug domain"/>
    <property type="match status" value="1"/>
</dbReference>
<evidence type="ECO:0000313" key="16">
    <source>
        <dbReference type="EMBL" id="MER2491041.1"/>
    </source>
</evidence>
<keyword evidence="17" id="KW-1185">Reference proteome</keyword>
<dbReference type="EMBL" id="JBELOE010000078">
    <property type="protein sequence ID" value="MER2491041.1"/>
    <property type="molecule type" value="Genomic_DNA"/>
</dbReference>
<evidence type="ECO:0000256" key="13">
    <source>
        <dbReference type="SAM" id="SignalP"/>
    </source>
</evidence>
<comment type="caution">
    <text evidence="16">The sequence shown here is derived from an EMBL/GenBank/DDBJ whole genome shotgun (WGS) entry which is preliminary data.</text>
</comment>
<evidence type="ECO:0000313" key="17">
    <source>
        <dbReference type="Proteomes" id="UP001467690"/>
    </source>
</evidence>
<evidence type="ECO:0000256" key="1">
    <source>
        <dbReference type="ARBA" id="ARBA00004571"/>
    </source>
</evidence>
<organism evidence="16 17">
    <name type="scientific">Catenovulum sediminis</name>
    <dbReference type="NCBI Taxonomy" id="1740262"/>
    <lineage>
        <taxon>Bacteria</taxon>
        <taxon>Pseudomonadati</taxon>
        <taxon>Pseudomonadota</taxon>
        <taxon>Gammaproteobacteria</taxon>
        <taxon>Alteromonadales</taxon>
        <taxon>Alteromonadaceae</taxon>
        <taxon>Catenovulum</taxon>
    </lineage>
</organism>
<dbReference type="PROSITE" id="PS52016">
    <property type="entry name" value="TONB_DEPENDENT_REC_3"/>
    <property type="match status" value="1"/>
</dbReference>
<evidence type="ECO:0000259" key="15">
    <source>
        <dbReference type="Pfam" id="PF07715"/>
    </source>
</evidence>
<name>A0ABV1RDP5_9ALTE</name>
<dbReference type="RefSeq" id="WP_350400776.1">
    <property type="nucleotide sequence ID" value="NZ_JBELOE010000078.1"/>
</dbReference>
<dbReference type="Proteomes" id="UP001467690">
    <property type="component" value="Unassembled WGS sequence"/>
</dbReference>
<evidence type="ECO:0000256" key="12">
    <source>
        <dbReference type="RuleBase" id="RU003357"/>
    </source>
</evidence>
<keyword evidence="7 12" id="KW-0798">TonB box</keyword>